<evidence type="ECO:0000313" key="3">
    <source>
        <dbReference type="EMBL" id="KAA1015824.1"/>
    </source>
</evidence>
<dbReference type="GO" id="GO:0003677">
    <property type="term" value="F:DNA binding"/>
    <property type="evidence" value="ECO:0007669"/>
    <property type="project" value="InterPro"/>
</dbReference>
<dbReference type="Gene3D" id="1.10.443.10">
    <property type="entry name" value="Intergrase catalytic core"/>
    <property type="match status" value="1"/>
</dbReference>
<accession>A0A5B0HLN3</accession>
<evidence type="ECO:0000313" key="4">
    <source>
        <dbReference type="Proteomes" id="UP000325273"/>
    </source>
</evidence>
<protein>
    <submittedName>
        <fullName evidence="3">Tyrosine-type recombinase/integrase</fullName>
    </submittedName>
</protein>
<dbReference type="InterPro" id="IPR013762">
    <property type="entry name" value="Integrase-like_cat_sf"/>
</dbReference>
<evidence type="ECO:0000259" key="2">
    <source>
        <dbReference type="PROSITE" id="PS51898"/>
    </source>
</evidence>
<organism evidence="3 4">
    <name type="scientific">Paraburkholderia panacisoli</name>
    <dbReference type="NCBI Taxonomy" id="2603818"/>
    <lineage>
        <taxon>Bacteria</taxon>
        <taxon>Pseudomonadati</taxon>
        <taxon>Pseudomonadota</taxon>
        <taxon>Betaproteobacteria</taxon>
        <taxon>Burkholderiales</taxon>
        <taxon>Burkholderiaceae</taxon>
        <taxon>Paraburkholderia</taxon>
    </lineage>
</organism>
<comment type="caution">
    <text evidence="3">The sequence shown here is derived from an EMBL/GenBank/DDBJ whole genome shotgun (WGS) entry which is preliminary data.</text>
</comment>
<dbReference type="Proteomes" id="UP000325273">
    <property type="component" value="Unassembled WGS sequence"/>
</dbReference>
<dbReference type="EMBL" id="VTUZ01000001">
    <property type="protein sequence ID" value="KAA1015824.1"/>
    <property type="molecule type" value="Genomic_DNA"/>
</dbReference>
<dbReference type="GO" id="GO:0015074">
    <property type="term" value="P:DNA integration"/>
    <property type="evidence" value="ECO:0007669"/>
    <property type="project" value="InterPro"/>
</dbReference>
<name>A0A5B0HLN3_9BURK</name>
<keyword evidence="1" id="KW-0233">DNA recombination</keyword>
<gene>
    <name evidence="3" type="ORF">FVF58_00220</name>
</gene>
<dbReference type="InterPro" id="IPR002104">
    <property type="entry name" value="Integrase_catalytic"/>
</dbReference>
<dbReference type="GO" id="GO:0006310">
    <property type="term" value="P:DNA recombination"/>
    <property type="evidence" value="ECO:0007669"/>
    <property type="project" value="UniProtKB-KW"/>
</dbReference>
<dbReference type="Pfam" id="PF00589">
    <property type="entry name" value="Phage_integrase"/>
    <property type="match status" value="1"/>
</dbReference>
<dbReference type="SUPFAM" id="SSF56349">
    <property type="entry name" value="DNA breaking-rejoining enzymes"/>
    <property type="match status" value="1"/>
</dbReference>
<keyword evidence="4" id="KW-1185">Reference proteome</keyword>
<proteinExistence type="predicted"/>
<sequence length="174" mass="19587">MSPATVGSKLTALRGLLTHAVRLEFITANPVAQVMDDNKALFDEGEVRDQWLRADREIRLRAALDAREARMRASHAQIDADPRYDVVYGPDAAYVDHFKPAVLVAFGTGLRRVEQLQPQWPDIDFDNESIRVRKAMSKGDRTRYVPMCDETLLVLKCWRAQTSGGPVQPDPGIR</sequence>
<dbReference type="AlphaFoldDB" id="A0A5B0HLN3"/>
<dbReference type="InterPro" id="IPR011010">
    <property type="entry name" value="DNA_brk_join_enz"/>
</dbReference>
<evidence type="ECO:0000256" key="1">
    <source>
        <dbReference type="ARBA" id="ARBA00023172"/>
    </source>
</evidence>
<dbReference type="PROSITE" id="PS51898">
    <property type="entry name" value="TYR_RECOMBINASE"/>
    <property type="match status" value="1"/>
</dbReference>
<reference evidence="3 4" key="1">
    <citation type="submission" date="2019-08" db="EMBL/GenBank/DDBJ databases">
        <title>Paraburkholderia sp. DCY113.</title>
        <authorList>
            <person name="Kang J."/>
        </authorList>
    </citation>
    <scope>NUCLEOTIDE SEQUENCE [LARGE SCALE GENOMIC DNA]</scope>
    <source>
        <strain evidence="3 4">DCY113</strain>
    </source>
</reference>
<feature type="domain" description="Tyr recombinase" evidence="2">
    <location>
        <begin position="59"/>
        <end position="174"/>
    </location>
</feature>